<dbReference type="SUPFAM" id="SSF54427">
    <property type="entry name" value="NTF2-like"/>
    <property type="match status" value="1"/>
</dbReference>
<proteinExistence type="predicted"/>
<dbReference type="Proteomes" id="UP000184603">
    <property type="component" value="Unassembled WGS sequence"/>
</dbReference>
<dbReference type="RefSeq" id="WP_073611922.1">
    <property type="nucleotide sequence ID" value="NZ_FRFE01000002.1"/>
</dbReference>
<reference evidence="2 3" key="1">
    <citation type="submission" date="2016-12" db="EMBL/GenBank/DDBJ databases">
        <authorList>
            <person name="Song W.-J."/>
            <person name="Kurnit D.M."/>
        </authorList>
    </citation>
    <scope>NUCLEOTIDE SEQUENCE [LARGE SCALE GENOMIC DNA]</scope>
    <source>
        <strain evidence="2 3">DSM 18488</strain>
    </source>
</reference>
<dbReference type="Gene3D" id="3.10.450.50">
    <property type="match status" value="1"/>
</dbReference>
<dbReference type="OrthoDB" id="8686501at2"/>
<accession>A0A1M7XY28</accession>
<evidence type="ECO:0000313" key="3">
    <source>
        <dbReference type="Proteomes" id="UP000184603"/>
    </source>
</evidence>
<dbReference type="STRING" id="1121416.SAMN02745220_00555"/>
<evidence type="ECO:0000313" key="2">
    <source>
        <dbReference type="EMBL" id="SHO43884.1"/>
    </source>
</evidence>
<dbReference type="InterPro" id="IPR032710">
    <property type="entry name" value="NTF2-like_dom_sf"/>
</dbReference>
<evidence type="ECO:0000259" key="1">
    <source>
        <dbReference type="Pfam" id="PF13577"/>
    </source>
</evidence>
<dbReference type="Pfam" id="PF13577">
    <property type="entry name" value="SnoaL_4"/>
    <property type="match status" value="1"/>
</dbReference>
<dbReference type="AlphaFoldDB" id="A0A1M7XY28"/>
<dbReference type="InterPro" id="IPR037401">
    <property type="entry name" value="SnoaL-like"/>
</dbReference>
<keyword evidence="3" id="KW-1185">Reference proteome</keyword>
<feature type="domain" description="SnoaL-like" evidence="1">
    <location>
        <begin position="14"/>
        <end position="133"/>
    </location>
</feature>
<name>A0A1M7XY28_9BACT</name>
<organism evidence="2 3">
    <name type="scientific">Desulfopila aestuarii DSM 18488</name>
    <dbReference type="NCBI Taxonomy" id="1121416"/>
    <lineage>
        <taxon>Bacteria</taxon>
        <taxon>Pseudomonadati</taxon>
        <taxon>Thermodesulfobacteriota</taxon>
        <taxon>Desulfobulbia</taxon>
        <taxon>Desulfobulbales</taxon>
        <taxon>Desulfocapsaceae</taxon>
        <taxon>Desulfopila</taxon>
    </lineage>
</organism>
<dbReference type="EMBL" id="FRFE01000002">
    <property type="protein sequence ID" value="SHO43884.1"/>
    <property type="molecule type" value="Genomic_DNA"/>
</dbReference>
<gene>
    <name evidence="2" type="ORF">SAMN02745220_00555</name>
</gene>
<protein>
    <submittedName>
        <fullName evidence="2">SnoaL-like domain-containing protein</fullName>
    </submittedName>
</protein>
<sequence length="147" mass="17084">MMNIEEIEKRLIALEDQEEIKKLHQHYVGLMGNLEFDKIPELFEQDAIVEIRNHGAKQGLQAVTELFSEVSKRRKGIKEGHMAIQPDISIEGETAFGTWLIYILFSKPSVQWVQGVNECEYVKKNGKWKFRKLKFTRTNASQADMFP</sequence>